<dbReference type="InterPro" id="IPR036400">
    <property type="entry name" value="Cyt_B5-like_heme/steroid_sf"/>
</dbReference>
<organism evidence="5">
    <name type="scientific">Mytilinidion resinicola</name>
    <dbReference type="NCBI Taxonomy" id="574789"/>
    <lineage>
        <taxon>Eukaryota</taxon>
        <taxon>Fungi</taxon>
        <taxon>Dikarya</taxon>
        <taxon>Ascomycota</taxon>
        <taxon>Pezizomycotina</taxon>
        <taxon>Dothideomycetes</taxon>
        <taxon>Pleosporomycetidae</taxon>
        <taxon>Mytilinidiales</taxon>
        <taxon>Mytilinidiaceae</taxon>
        <taxon>Mytilinidion</taxon>
    </lineage>
</organism>
<evidence type="ECO:0000313" key="7">
    <source>
        <dbReference type="RefSeq" id="XP_033582134.1"/>
    </source>
</evidence>
<keyword evidence="3" id="KW-0408">Iron</keyword>
<sequence>REAKVQLKEQKGPLDWVNVTNSGENLSGVPSVLRVTPKQLKHNNGTEGRPAWSSFQGKVYNITPYFPFHPGGELELGRAAGKDCEKLFMGMHPWVNLEKMLGKCFVGTM</sequence>
<reference evidence="5 7" key="1">
    <citation type="journal article" date="2020" name="Stud. Mycol.">
        <title>101 Dothideomycetes genomes: a test case for predicting lifestyles and emergence of pathogens.</title>
        <authorList>
            <person name="Haridas S."/>
            <person name="Albert R."/>
            <person name="Binder M."/>
            <person name="Bloem J."/>
            <person name="Labutti K."/>
            <person name="Salamov A."/>
            <person name="Andreopoulos B."/>
            <person name="Baker S."/>
            <person name="Barry K."/>
            <person name="Bills G."/>
            <person name="Bluhm B."/>
            <person name="Cannon C."/>
            <person name="Castanera R."/>
            <person name="Culley D."/>
            <person name="Daum C."/>
            <person name="Ezra D."/>
            <person name="Gonzalez J."/>
            <person name="Henrissat B."/>
            <person name="Kuo A."/>
            <person name="Liang C."/>
            <person name="Lipzen A."/>
            <person name="Lutzoni F."/>
            <person name="Magnuson J."/>
            <person name="Mondo S."/>
            <person name="Nolan M."/>
            <person name="Ohm R."/>
            <person name="Pangilinan J."/>
            <person name="Park H.-J."/>
            <person name="Ramirez L."/>
            <person name="Alfaro M."/>
            <person name="Sun H."/>
            <person name="Tritt A."/>
            <person name="Yoshinaga Y."/>
            <person name="Zwiers L.-H."/>
            <person name="Turgeon B."/>
            <person name="Goodwin S."/>
            <person name="Spatafora J."/>
            <person name="Crous P."/>
            <person name="Grigoriev I."/>
        </authorList>
    </citation>
    <scope>NUCLEOTIDE SEQUENCE</scope>
    <source>
        <strain evidence="5 7">CBS 304.34</strain>
    </source>
</reference>
<dbReference type="GO" id="GO:0004128">
    <property type="term" value="F:cytochrome-b5 reductase activity, acting on NAD(P)H"/>
    <property type="evidence" value="ECO:0007669"/>
    <property type="project" value="TreeGrafter"/>
</dbReference>
<dbReference type="RefSeq" id="XP_033582134.1">
    <property type="nucleotide sequence ID" value="XM_033714600.1"/>
</dbReference>
<dbReference type="GO" id="GO:0020037">
    <property type="term" value="F:heme binding"/>
    <property type="evidence" value="ECO:0007669"/>
    <property type="project" value="TreeGrafter"/>
</dbReference>
<dbReference type="InterPro" id="IPR001199">
    <property type="entry name" value="Cyt_B5-like_heme/steroid-bd"/>
</dbReference>
<dbReference type="Pfam" id="PF00173">
    <property type="entry name" value="Cyt-b5"/>
    <property type="match status" value="1"/>
</dbReference>
<keyword evidence="6" id="KW-1185">Reference proteome</keyword>
<keyword evidence="1" id="KW-0349">Heme</keyword>
<dbReference type="GO" id="GO:0046872">
    <property type="term" value="F:metal ion binding"/>
    <property type="evidence" value="ECO:0007669"/>
    <property type="project" value="UniProtKB-KW"/>
</dbReference>
<proteinExistence type="predicted"/>
<dbReference type="Proteomes" id="UP000504636">
    <property type="component" value="Unplaced"/>
</dbReference>
<dbReference type="GeneID" id="54455493"/>
<evidence type="ECO:0000313" key="6">
    <source>
        <dbReference type="Proteomes" id="UP000504636"/>
    </source>
</evidence>
<dbReference type="Gene3D" id="3.10.120.10">
    <property type="entry name" value="Cytochrome b5-like heme/steroid binding domain"/>
    <property type="match status" value="1"/>
</dbReference>
<evidence type="ECO:0000256" key="2">
    <source>
        <dbReference type="ARBA" id="ARBA00022723"/>
    </source>
</evidence>
<dbReference type="EMBL" id="MU003694">
    <property type="protein sequence ID" value="KAF2815170.1"/>
    <property type="molecule type" value="Genomic_DNA"/>
</dbReference>
<dbReference type="PANTHER" id="PTHR46237">
    <property type="entry name" value="CYTOCHROME B5 REDUCTASE 4 FAMILY MEMBER"/>
    <property type="match status" value="1"/>
</dbReference>
<dbReference type="OrthoDB" id="432299at2759"/>
<reference evidence="7" key="2">
    <citation type="submission" date="2020-04" db="EMBL/GenBank/DDBJ databases">
        <authorList>
            <consortium name="NCBI Genome Project"/>
        </authorList>
    </citation>
    <scope>NUCLEOTIDE SEQUENCE</scope>
    <source>
        <strain evidence="7">CBS 304.34</strain>
    </source>
</reference>
<feature type="non-terminal residue" evidence="5">
    <location>
        <position position="109"/>
    </location>
</feature>
<dbReference type="PANTHER" id="PTHR46237:SF1">
    <property type="entry name" value="CYTOCHROME B5 REDUCTASE 4"/>
    <property type="match status" value="1"/>
</dbReference>
<dbReference type="GO" id="GO:0005737">
    <property type="term" value="C:cytoplasm"/>
    <property type="evidence" value="ECO:0007669"/>
    <property type="project" value="TreeGrafter"/>
</dbReference>
<dbReference type="AlphaFoldDB" id="A0A6A6Z2E7"/>
<dbReference type="SUPFAM" id="SSF55856">
    <property type="entry name" value="Cytochrome b5-like heme/steroid binding domain"/>
    <property type="match status" value="1"/>
</dbReference>
<gene>
    <name evidence="5 7" type="ORF">BDZ99DRAFT_355181</name>
</gene>
<dbReference type="SMART" id="SM01117">
    <property type="entry name" value="Cyt-b5"/>
    <property type="match status" value="1"/>
</dbReference>
<evidence type="ECO:0000259" key="4">
    <source>
        <dbReference type="PROSITE" id="PS50255"/>
    </source>
</evidence>
<evidence type="ECO:0000256" key="3">
    <source>
        <dbReference type="ARBA" id="ARBA00023004"/>
    </source>
</evidence>
<accession>A0A6A6Z2E7</accession>
<reference evidence="7" key="3">
    <citation type="submission" date="2025-04" db="UniProtKB">
        <authorList>
            <consortium name="RefSeq"/>
        </authorList>
    </citation>
    <scope>IDENTIFICATION</scope>
    <source>
        <strain evidence="7">CBS 304.34</strain>
    </source>
</reference>
<dbReference type="PROSITE" id="PS50255">
    <property type="entry name" value="CYTOCHROME_B5_2"/>
    <property type="match status" value="1"/>
</dbReference>
<feature type="non-terminal residue" evidence="5">
    <location>
        <position position="1"/>
    </location>
</feature>
<feature type="domain" description="Cytochrome b5 heme-binding" evidence="4">
    <location>
        <begin position="41"/>
        <end position="109"/>
    </location>
</feature>
<keyword evidence="2" id="KW-0479">Metal-binding</keyword>
<evidence type="ECO:0000313" key="5">
    <source>
        <dbReference type="EMBL" id="KAF2815170.1"/>
    </source>
</evidence>
<dbReference type="InterPro" id="IPR051872">
    <property type="entry name" value="Cytochrome_b5/Flavoprotein_Rdt"/>
</dbReference>
<name>A0A6A6Z2E7_9PEZI</name>
<protein>
    <submittedName>
        <fullName evidence="5 7">Cytochrome b5</fullName>
    </submittedName>
</protein>
<evidence type="ECO:0000256" key="1">
    <source>
        <dbReference type="ARBA" id="ARBA00022617"/>
    </source>
</evidence>